<evidence type="ECO:0000256" key="4">
    <source>
        <dbReference type="ARBA" id="ARBA00004642"/>
    </source>
</evidence>
<dbReference type="FunFam" id="1.10.245.10:FF:000002">
    <property type="entry name" value="E3 ubiquitin-protein ligase Mdm2"/>
    <property type="match status" value="1"/>
</dbReference>
<dbReference type="GeneTree" id="ENSGT00530000063539"/>
<evidence type="ECO:0000256" key="14">
    <source>
        <dbReference type="ARBA" id="ARBA00022786"/>
    </source>
</evidence>
<dbReference type="Pfam" id="PF13920">
    <property type="entry name" value="zf-C3HC4_3"/>
    <property type="match status" value="1"/>
</dbReference>
<dbReference type="GO" id="GO:0010468">
    <property type="term" value="P:regulation of gene expression"/>
    <property type="evidence" value="ECO:0007669"/>
    <property type="project" value="TreeGrafter"/>
</dbReference>
<dbReference type="GO" id="GO:0005654">
    <property type="term" value="C:nucleoplasm"/>
    <property type="evidence" value="ECO:0007669"/>
    <property type="project" value="UniProtKB-SubCell"/>
</dbReference>
<evidence type="ECO:0000256" key="3">
    <source>
        <dbReference type="ARBA" id="ARBA00004604"/>
    </source>
</evidence>
<evidence type="ECO:0000259" key="24">
    <source>
        <dbReference type="PROSITE" id="PS50089"/>
    </source>
</evidence>
<dbReference type="PROSITE" id="PS51925">
    <property type="entry name" value="SWIB_MDM2"/>
    <property type="match status" value="1"/>
</dbReference>
<keyword evidence="28" id="KW-1185">Reference proteome</keyword>
<evidence type="ECO:0000256" key="21">
    <source>
        <dbReference type="ARBA" id="ARBA00083112"/>
    </source>
</evidence>
<feature type="domain" description="DM2" evidence="26">
    <location>
        <begin position="31"/>
        <end position="114"/>
    </location>
</feature>
<dbReference type="EC" id="2.3.2.27" evidence="6"/>
<comment type="catalytic activity">
    <reaction evidence="1">
        <text>S-ubiquitinyl-[E2 ubiquitin-conjugating enzyme]-L-cysteine + [acceptor protein]-L-lysine = [E2 ubiquitin-conjugating enzyme]-L-cysteine + N(6)-ubiquitinyl-[acceptor protein]-L-lysine.</text>
        <dbReference type="EC" id="2.3.2.27"/>
    </reaction>
</comment>
<dbReference type="Ensembl" id="ENSSBOT00000017777.1">
    <property type="protein sequence ID" value="ENSSBOP00000003296.1"/>
    <property type="gene ID" value="ENSSBOG00000014544.1"/>
</dbReference>
<evidence type="ECO:0000256" key="9">
    <source>
        <dbReference type="ARBA" id="ARBA00022553"/>
    </source>
</evidence>
<feature type="domain" description="RING-type" evidence="24">
    <location>
        <begin position="378"/>
        <end position="419"/>
    </location>
</feature>
<dbReference type="Gene3D" id="1.10.245.10">
    <property type="entry name" value="SWIB/MDM2 domain"/>
    <property type="match status" value="1"/>
</dbReference>
<evidence type="ECO:0000256" key="2">
    <source>
        <dbReference type="ARBA" id="ARBA00004496"/>
    </source>
</evidence>
<keyword evidence="8" id="KW-0963">Cytoplasm</keyword>
<evidence type="ECO:0000256" key="20">
    <source>
        <dbReference type="ARBA" id="ARBA00032811"/>
    </source>
</evidence>
<evidence type="ECO:0000313" key="27">
    <source>
        <dbReference type="Ensembl" id="ENSSBOP00000003296.1"/>
    </source>
</evidence>
<dbReference type="FunFam" id="2.30.30.380:FF:000005">
    <property type="entry name" value="E3 ubiquitin-protein ligase Mdm2"/>
    <property type="match status" value="1"/>
</dbReference>
<evidence type="ECO:0000256" key="19">
    <source>
        <dbReference type="ARBA" id="ARBA00032614"/>
    </source>
</evidence>
<evidence type="ECO:0000256" key="17">
    <source>
        <dbReference type="ARBA" id="ARBA00023242"/>
    </source>
</evidence>
<evidence type="ECO:0000256" key="12">
    <source>
        <dbReference type="ARBA" id="ARBA00022723"/>
    </source>
</evidence>
<keyword evidence="17" id="KW-0539">Nucleus</keyword>
<dbReference type="OMA" id="DYWRCSK"/>
<dbReference type="Gene3D" id="2.30.30.380">
    <property type="entry name" value="Zn-finger domain of Sec23/24"/>
    <property type="match status" value="1"/>
</dbReference>
<dbReference type="GO" id="GO:0005730">
    <property type="term" value="C:nucleolus"/>
    <property type="evidence" value="ECO:0007669"/>
    <property type="project" value="UniProtKB-SubCell"/>
</dbReference>
<dbReference type="Pfam" id="PF02201">
    <property type="entry name" value="SWIB"/>
    <property type="match status" value="1"/>
</dbReference>
<feature type="compositionally biased region" description="Acidic residues" evidence="23">
    <location>
        <begin position="192"/>
        <end position="214"/>
    </location>
</feature>
<dbReference type="SUPFAM" id="SSF57850">
    <property type="entry name" value="RING/U-box"/>
    <property type="match status" value="1"/>
</dbReference>
<dbReference type="SUPFAM" id="SSF90209">
    <property type="entry name" value="Ran binding protein zinc finger-like"/>
    <property type="match status" value="1"/>
</dbReference>
<dbReference type="GO" id="GO:0006511">
    <property type="term" value="P:ubiquitin-dependent protein catabolic process"/>
    <property type="evidence" value="ECO:0007669"/>
    <property type="project" value="UniProtKB-ARBA"/>
</dbReference>
<keyword evidence="11" id="KW-0053">Apoptosis</keyword>
<dbReference type="PROSITE" id="PS50089">
    <property type="entry name" value="ZF_RING_2"/>
    <property type="match status" value="1"/>
</dbReference>
<dbReference type="InterPro" id="IPR028340">
    <property type="entry name" value="Mdm2"/>
</dbReference>
<evidence type="ECO:0000256" key="11">
    <source>
        <dbReference type="ARBA" id="ARBA00022703"/>
    </source>
</evidence>
<accession>A0A2K6S7D3</accession>
<dbReference type="PANTHER" id="PTHR46858">
    <property type="entry name" value="OS05G0521000 PROTEIN"/>
    <property type="match status" value="1"/>
</dbReference>
<evidence type="ECO:0000259" key="26">
    <source>
        <dbReference type="PROSITE" id="PS51925"/>
    </source>
</evidence>
<dbReference type="Pfam" id="PF00641">
    <property type="entry name" value="Zn_ribbon_RanBP"/>
    <property type="match status" value="1"/>
</dbReference>
<evidence type="ECO:0000256" key="15">
    <source>
        <dbReference type="ARBA" id="ARBA00022833"/>
    </source>
</evidence>
<organism evidence="27 28">
    <name type="scientific">Saimiri boliviensis boliviensis</name>
    <name type="common">Bolivian squirrel monkey</name>
    <dbReference type="NCBI Taxonomy" id="39432"/>
    <lineage>
        <taxon>Eukaryota</taxon>
        <taxon>Metazoa</taxon>
        <taxon>Chordata</taxon>
        <taxon>Craniata</taxon>
        <taxon>Vertebrata</taxon>
        <taxon>Euteleostomi</taxon>
        <taxon>Mammalia</taxon>
        <taxon>Eutheria</taxon>
        <taxon>Euarchontoglires</taxon>
        <taxon>Primates</taxon>
        <taxon>Haplorrhini</taxon>
        <taxon>Platyrrhini</taxon>
        <taxon>Cebidae</taxon>
        <taxon>Saimiriinae</taxon>
        <taxon>Saimiri</taxon>
    </lineage>
</organism>
<dbReference type="InterPro" id="IPR036885">
    <property type="entry name" value="SWIB_MDM2_dom_sf"/>
</dbReference>
<feature type="compositionally biased region" description="Basic and acidic residues" evidence="23">
    <location>
        <begin position="349"/>
        <end position="365"/>
    </location>
</feature>
<dbReference type="GO" id="GO:0002039">
    <property type="term" value="F:p53 binding"/>
    <property type="evidence" value="ECO:0007669"/>
    <property type="project" value="TreeGrafter"/>
</dbReference>
<dbReference type="InterPro" id="IPR044080">
    <property type="entry name" value="MDM2_mRING-HC-C2H2C4"/>
</dbReference>
<evidence type="ECO:0000256" key="23">
    <source>
        <dbReference type="SAM" id="MobiDB-lite"/>
    </source>
</evidence>
<dbReference type="PROSITE" id="PS01358">
    <property type="entry name" value="ZF_RANBP2_1"/>
    <property type="match status" value="1"/>
</dbReference>
<dbReference type="SUPFAM" id="SSF47592">
    <property type="entry name" value="SWIB/MDM2 domain"/>
    <property type="match status" value="2"/>
</dbReference>
<dbReference type="AlphaFoldDB" id="A0A2K6S7D3"/>
<dbReference type="GO" id="GO:0061630">
    <property type="term" value="F:ubiquitin protein ligase activity"/>
    <property type="evidence" value="ECO:0007669"/>
    <property type="project" value="UniProtKB-EC"/>
</dbReference>
<evidence type="ECO:0000313" key="28">
    <source>
        <dbReference type="Proteomes" id="UP000233220"/>
    </source>
</evidence>
<keyword evidence="15" id="KW-0862">Zinc</keyword>
<keyword evidence="9" id="KW-0597">Phosphoprotein</keyword>
<feature type="compositionally biased region" description="Low complexity" evidence="23">
    <location>
        <begin position="334"/>
        <end position="348"/>
    </location>
</feature>
<feature type="region of interest" description="Disordered" evidence="23">
    <location>
        <begin position="151"/>
        <end position="174"/>
    </location>
</feature>
<dbReference type="GO" id="GO:0006915">
    <property type="term" value="P:apoptotic process"/>
    <property type="evidence" value="ECO:0007669"/>
    <property type="project" value="UniProtKB-KW"/>
</dbReference>
<evidence type="ECO:0000256" key="8">
    <source>
        <dbReference type="ARBA" id="ARBA00022490"/>
    </source>
</evidence>
<dbReference type="PIRSF" id="PIRSF500700">
    <property type="entry name" value="MDM2"/>
    <property type="match status" value="1"/>
</dbReference>
<evidence type="ECO:0000256" key="7">
    <source>
        <dbReference type="ARBA" id="ARBA00018786"/>
    </source>
</evidence>
<dbReference type="FunFam" id="3.30.40.10:FF:000076">
    <property type="entry name" value="E3 ubiquitin-protein ligase Mdm2"/>
    <property type="match status" value="1"/>
</dbReference>
<keyword evidence="10" id="KW-0808">Transferase</keyword>
<feature type="region of interest" description="Disordered" evidence="23">
    <location>
        <begin position="192"/>
        <end position="215"/>
    </location>
</feature>
<evidence type="ECO:0000256" key="22">
    <source>
        <dbReference type="PROSITE-ProRule" id="PRU00322"/>
    </source>
</evidence>
<keyword evidence="14" id="KW-0833">Ubl conjugation pathway</keyword>
<dbReference type="PANTHER" id="PTHR46858:SF13">
    <property type="entry name" value="E3 UBIQUITIN-PROTEIN LIGASE MDM2"/>
    <property type="match status" value="1"/>
</dbReference>
<feature type="region of interest" description="Disordered" evidence="23">
    <location>
        <begin position="313"/>
        <end position="369"/>
    </location>
</feature>
<dbReference type="InterPro" id="IPR003121">
    <property type="entry name" value="SWIB_MDM2_domain"/>
</dbReference>
<dbReference type="InterPro" id="IPR001841">
    <property type="entry name" value="Znf_RING"/>
</dbReference>
<dbReference type="CDD" id="cd16783">
    <property type="entry name" value="mRING-HC-C2H2C4_MDM2"/>
    <property type="match status" value="1"/>
</dbReference>
<dbReference type="GO" id="GO:0008270">
    <property type="term" value="F:zinc ion binding"/>
    <property type="evidence" value="ECO:0007669"/>
    <property type="project" value="UniProtKB-KW"/>
</dbReference>
<protein>
    <recommendedName>
        <fullName evidence="7">E3 ubiquitin-protein ligase Mdm2</fullName>
        <ecNumber evidence="6">2.3.2.27</ecNumber>
    </recommendedName>
    <alternativeName>
        <fullName evidence="20">Double minute 2 protein</fullName>
    </alternativeName>
    <alternativeName>
        <fullName evidence="21">Oncoprotein Mdm2</fullName>
    </alternativeName>
    <alternativeName>
        <fullName evidence="19">RING-type E3 ubiquitin transferase Mdm2</fullName>
    </alternativeName>
    <alternativeName>
        <fullName evidence="18">p53-binding protein Mdm2</fullName>
    </alternativeName>
</protein>
<sequence length="431" mass="48575">PVRSQMCNTNMSVPTDGAVTTSQIPASEQETLVRPKPLLLKLLKSVGAQKDTYTMKEVLFYLGQYIMNKRLYDEKQQHIVYCSNDLLGDLFGVPSFSHSNLFFFLTYTEENSDELSGERQRKRHKSDSISLSFDESLALCVIREICCERSSSSESTGTPSNPDLDAGVSEHSSDWLDQDSVSDQFSVEFEVESLDSEDYSLSEEGQELSDEDDEVYRVTVYQAGESDTDSFEEDPEISLADYWKCTSCNEMNPPLPSHCNRCWALRENWLPEDKGKDKGEISEKAKLENSTQAEEGFDVPDCKKITVNDSKESCVEENEDKITQASQSQESEDYSQPSTSSSIIYSSQEDAKESEREETQDKEESMESSLPLNAIEPCVICQGRPKNGCIVHGKTGHLMACFTCAKKLKKRNKPCPVCRQPIQMIVLTYFP</sequence>
<dbReference type="GO" id="GO:0043933">
    <property type="term" value="P:protein-containing complex organization"/>
    <property type="evidence" value="ECO:0007669"/>
    <property type="project" value="UniProtKB-ARBA"/>
</dbReference>
<dbReference type="GO" id="GO:0042802">
    <property type="term" value="F:identical protein binding"/>
    <property type="evidence" value="ECO:0007669"/>
    <property type="project" value="InterPro"/>
</dbReference>
<gene>
    <name evidence="27" type="primary">MDM2</name>
</gene>
<reference evidence="27" key="1">
    <citation type="submission" date="2025-08" db="UniProtKB">
        <authorList>
            <consortium name="Ensembl"/>
        </authorList>
    </citation>
    <scope>IDENTIFICATION</scope>
</reference>
<dbReference type="InterPro" id="IPR001876">
    <property type="entry name" value="Znf_RanBP2"/>
</dbReference>
<dbReference type="GO" id="GO:0045931">
    <property type="term" value="P:positive regulation of mitotic cell cycle"/>
    <property type="evidence" value="ECO:0007669"/>
    <property type="project" value="UniProtKB-ARBA"/>
</dbReference>
<reference evidence="27" key="2">
    <citation type="submission" date="2025-09" db="UniProtKB">
        <authorList>
            <consortium name="Ensembl"/>
        </authorList>
    </citation>
    <scope>IDENTIFICATION</scope>
</reference>
<name>A0A2K6S7D3_SAIBB</name>
<dbReference type="Gene3D" id="3.30.40.10">
    <property type="entry name" value="Zinc/RING finger domain, C3HC4 (zinc finger)"/>
    <property type="match status" value="1"/>
</dbReference>
<evidence type="ECO:0000256" key="13">
    <source>
        <dbReference type="ARBA" id="ARBA00022771"/>
    </source>
</evidence>
<dbReference type="GO" id="GO:0043066">
    <property type="term" value="P:negative regulation of apoptotic process"/>
    <property type="evidence" value="ECO:0007669"/>
    <property type="project" value="InterPro"/>
</dbReference>
<evidence type="ECO:0000256" key="10">
    <source>
        <dbReference type="ARBA" id="ARBA00022679"/>
    </source>
</evidence>
<feature type="domain" description="RanBP2-type" evidence="25">
    <location>
        <begin position="239"/>
        <end position="268"/>
    </location>
</feature>
<evidence type="ECO:0000256" key="1">
    <source>
        <dbReference type="ARBA" id="ARBA00000900"/>
    </source>
</evidence>
<evidence type="ECO:0000256" key="5">
    <source>
        <dbReference type="ARBA" id="ARBA00005803"/>
    </source>
</evidence>
<comment type="similarity">
    <text evidence="5">Belongs to the MDM2/MDM4 family.</text>
</comment>
<evidence type="ECO:0000256" key="18">
    <source>
        <dbReference type="ARBA" id="ARBA00030148"/>
    </source>
</evidence>
<dbReference type="Proteomes" id="UP000233220">
    <property type="component" value="Unplaced"/>
</dbReference>
<dbReference type="GO" id="GO:0016567">
    <property type="term" value="P:protein ubiquitination"/>
    <property type="evidence" value="ECO:0007669"/>
    <property type="project" value="TreeGrafter"/>
</dbReference>
<evidence type="ECO:0000259" key="25">
    <source>
        <dbReference type="PROSITE" id="PS50199"/>
    </source>
</evidence>
<dbReference type="InterPro" id="IPR036443">
    <property type="entry name" value="Znf_RanBP2_sf"/>
</dbReference>
<dbReference type="PROSITE" id="PS50199">
    <property type="entry name" value="ZF_RANBP2_2"/>
    <property type="match status" value="1"/>
</dbReference>
<dbReference type="PIRSF" id="PIRSF006748">
    <property type="entry name" value="p53_MDM_2/4"/>
    <property type="match status" value="1"/>
</dbReference>
<keyword evidence="16" id="KW-0832">Ubl conjugation</keyword>
<keyword evidence="13 22" id="KW-0863">Zinc-finger</keyword>
<proteinExistence type="inferred from homology"/>
<dbReference type="InterPro" id="IPR013083">
    <property type="entry name" value="Znf_RING/FYVE/PHD"/>
</dbReference>
<keyword evidence="12" id="KW-0479">Metal-binding</keyword>
<evidence type="ECO:0000256" key="16">
    <source>
        <dbReference type="ARBA" id="ARBA00022843"/>
    </source>
</evidence>
<comment type="subcellular location">
    <subcellularLocation>
        <location evidence="2">Cytoplasm</location>
    </subcellularLocation>
    <subcellularLocation>
        <location evidence="3">Nucleus</location>
        <location evidence="3">Nucleolus</location>
    </subcellularLocation>
    <subcellularLocation>
        <location evidence="4">Nucleus</location>
        <location evidence="4">Nucleoplasm</location>
    </subcellularLocation>
</comment>
<evidence type="ECO:0000256" key="6">
    <source>
        <dbReference type="ARBA" id="ARBA00012483"/>
    </source>
</evidence>
<dbReference type="InterPro" id="IPR016495">
    <property type="entry name" value="p53_neg-reg_MDM_2/4"/>
</dbReference>
<dbReference type="GO" id="GO:0005829">
    <property type="term" value="C:cytosol"/>
    <property type="evidence" value="ECO:0007669"/>
    <property type="project" value="UniProtKB-ARBA"/>
</dbReference>